<evidence type="ECO:0000256" key="1">
    <source>
        <dbReference type="SAM" id="MobiDB-lite"/>
    </source>
</evidence>
<reference evidence="2" key="1">
    <citation type="submission" date="2022-03" db="EMBL/GenBank/DDBJ databases">
        <authorList>
            <person name="Martin H S."/>
        </authorList>
    </citation>
    <scope>NUCLEOTIDE SEQUENCE</scope>
</reference>
<evidence type="ECO:0000313" key="3">
    <source>
        <dbReference type="Proteomes" id="UP000837857"/>
    </source>
</evidence>
<feature type="region of interest" description="Disordered" evidence="1">
    <location>
        <begin position="32"/>
        <end position="67"/>
    </location>
</feature>
<accession>A0ABN8IR98</accession>
<dbReference type="EMBL" id="OW152815">
    <property type="protein sequence ID" value="CAH2063867.1"/>
    <property type="molecule type" value="Genomic_DNA"/>
</dbReference>
<feature type="compositionally biased region" description="Basic and acidic residues" evidence="1">
    <location>
        <begin position="32"/>
        <end position="46"/>
    </location>
</feature>
<feature type="non-terminal residue" evidence="2">
    <location>
        <position position="90"/>
    </location>
</feature>
<evidence type="ECO:0000313" key="2">
    <source>
        <dbReference type="EMBL" id="CAH2063867.1"/>
    </source>
</evidence>
<gene>
    <name evidence="2" type="ORF">IPOD504_LOCUS12714</name>
</gene>
<keyword evidence="3" id="KW-1185">Reference proteome</keyword>
<name>A0ABN8IR98_9NEOP</name>
<proteinExistence type="predicted"/>
<dbReference type="Proteomes" id="UP000837857">
    <property type="component" value="Chromosome 3"/>
</dbReference>
<organism evidence="2 3">
    <name type="scientific">Iphiclides podalirius</name>
    <name type="common">scarce swallowtail</name>
    <dbReference type="NCBI Taxonomy" id="110791"/>
    <lineage>
        <taxon>Eukaryota</taxon>
        <taxon>Metazoa</taxon>
        <taxon>Ecdysozoa</taxon>
        <taxon>Arthropoda</taxon>
        <taxon>Hexapoda</taxon>
        <taxon>Insecta</taxon>
        <taxon>Pterygota</taxon>
        <taxon>Neoptera</taxon>
        <taxon>Endopterygota</taxon>
        <taxon>Lepidoptera</taxon>
        <taxon>Glossata</taxon>
        <taxon>Ditrysia</taxon>
        <taxon>Papilionoidea</taxon>
        <taxon>Papilionidae</taxon>
        <taxon>Papilioninae</taxon>
        <taxon>Iphiclides</taxon>
    </lineage>
</organism>
<protein>
    <submittedName>
        <fullName evidence="2">Uncharacterized protein</fullName>
    </submittedName>
</protein>
<sequence length="90" mass="10029">MWRGRSGEMVGRHVIEEGERGGWTMWRETAGEAERCRGGRKGRQDDVEGNGRGGGVTSRRRSGEMVGRHVIEEGERGGRTMWRVTAGEAE</sequence>